<accession>A0A128A357</accession>
<dbReference type="InterPro" id="IPR028976">
    <property type="entry name" value="CheC-like_sf"/>
</dbReference>
<evidence type="ECO:0000256" key="1">
    <source>
        <dbReference type="ARBA" id="ARBA00022500"/>
    </source>
</evidence>
<keyword evidence="4" id="KW-1185">Reference proteome</keyword>
<dbReference type="GO" id="GO:0016787">
    <property type="term" value="F:hydrolase activity"/>
    <property type="evidence" value="ECO:0007669"/>
    <property type="project" value="UniProtKB-KW"/>
</dbReference>
<dbReference type="Proteomes" id="UP000196239">
    <property type="component" value="Chromosome 1"/>
</dbReference>
<dbReference type="PANTHER" id="PTHR43693:SF1">
    <property type="entry name" value="PROTEIN PHOSPHATASE CHEZ"/>
    <property type="match status" value="1"/>
</dbReference>
<evidence type="ECO:0000313" key="3">
    <source>
        <dbReference type="EMBL" id="CUR51768.1"/>
    </source>
</evidence>
<dbReference type="EMBL" id="LN890280">
    <property type="protein sequence ID" value="CUR51768.1"/>
    <property type="molecule type" value="Genomic_DNA"/>
</dbReference>
<dbReference type="GO" id="GO:0006935">
    <property type="term" value="P:chemotaxis"/>
    <property type="evidence" value="ECO:0007669"/>
    <property type="project" value="UniProtKB-KW"/>
</dbReference>
<dbReference type="KEGG" id="ndv:NDEV_1003"/>
<dbReference type="PANTHER" id="PTHR43693">
    <property type="entry name" value="PROTEIN PHOSPHATASE CHEZ"/>
    <property type="match status" value="1"/>
</dbReference>
<dbReference type="SUPFAM" id="SSF103039">
    <property type="entry name" value="CheC-like"/>
    <property type="match status" value="1"/>
</dbReference>
<keyword evidence="2" id="KW-0378">Hydrolase</keyword>
<reference evidence="4" key="1">
    <citation type="submission" date="2015-10" db="EMBL/GenBank/DDBJ databases">
        <authorList>
            <person name="Lehtovirta-Morley L.E."/>
            <person name="Vieille C."/>
        </authorList>
    </citation>
    <scope>NUCLEOTIDE SEQUENCE [LARGE SCALE GENOMIC DNA]</scope>
</reference>
<dbReference type="Gene3D" id="3.40.1550.10">
    <property type="entry name" value="CheC-like"/>
    <property type="match status" value="1"/>
</dbReference>
<sequence length="196" mass="21308">MSTSCNDLQKLNSVLDSFIVRKTIPSLSSILEEPITHFLRNTQEIPIINLDLIISDLEEMNVMSAVYVKCAGDIHMGMLLYLPEKESKTLAAKLLGKPISNELTGIATSSISEIGNILTASLINAISIDTGYKICSSVPGYAVEFFRTLVEAVVSDFGNESDTLVVSNIELCGVNSGMDIHMLLIQDPSEVKKLVI</sequence>
<protein>
    <submittedName>
        <fullName evidence="3">Chemotaxis protein CheC</fullName>
    </submittedName>
</protein>
<evidence type="ECO:0000313" key="4">
    <source>
        <dbReference type="Proteomes" id="UP000196239"/>
    </source>
</evidence>
<dbReference type="InterPro" id="IPR050992">
    <property type="entry name" value="CheZ_family_phosphatases"/>
</dbReference>
<name>A0A128A357_9ARCH</name>
<dbReference type="AlphaFoldDB" id="A0A128A357"/>
<dbReference type="CDD" id="cd17905">
    <property type="entry name" value="CheC-like"/>
    <property type="match status" value="1"/>
</dbReference>
<gene>
    <name evidence="3" type="primary">cheC</name>
    <name evidence="3" type="ORF">NDEV_1003</name>
</gene>
<evidence type="ECO:0000256" key="2">
    <source>
        <dbReference type="ARBA" id="ARBA00022801"/>
    </source>
</evidence>
<keyword evidence="1" id="KW-0145">Chemotaxis</keyword>
<proteinExistence type="predicted"/>
<organism evidence="3 4">
    <name type="scientific">Nitrosotalea devaniterrae</name>
    <dbReference type="NCBI Taxonomy" id="1078905"/>
    <lineage>
        <taxon>Archaea</taxon>
        <taxon>Nitrososphaerota</taxon>
        <taxon>Nitrososphaeria</taxon>
        <taxon>Nitrosotaleales</taxon>
        <taxon>Nitrosotaleaceae</taxon>
        <taxon>Nitrosotalea</taxon>
    </lineage>
</organism>